<gene>
    <name evidence="1" type="ORF">AVEN_80590_1</name>
</gene>
<name>A0A4Y2F4I4_ARAVE</name>
<evidence type="ECO:0000313" key="2">
    <source>
        <dbReference type="Proteomes" id="UP000499080"/>
    </source>
</evidence>
<accession>A0A4Y2F4I4</accession>
<dbReference type="AlphaFoldDB" id="A0A4Y2F4I4"/>
<evidence type="ECO:0000313" key="1">
    <source>
        <dbReference type="EMBL" id="GBM36343.1"/>
    </source>
</evidence>
<comment type="caution">
    <text evidence="1">The sequence shown here is derived from an EMBL/GenBank/DDBJ whole genome shotgun (WGS) entry which is preliminary data.</text>
</comment>
<dbReference type="EMBL" id="BGPR01094866">
    <property type="protein sequence ID" value="GBM36343.1"/>
    <property type="molecule type" value="Genomic_DNA"/>
</dbReference>
<sequence>MPDLHLKRKGRCRENLDRPKSVRVQGALGLQWDIAPVDSVGERQCNRRQPIAILPLSVRVQAPIQLFMPLNECGKPILCRPPQIGVCESRVIL</sequence>
<proteinExistence type="predicted"/>
<reference evidence="1 2" key="1">
    <citation type="journal article" date="2019" name="Sci. Rep.">
        <title>Orb-weaving spider Araneus ventricosus genome elucidates the spidroin gene catalogue.</title>
        <authorList>
            <person name="Kono N."/>
            <person name="Nakamura H."/>
            <person name="Ohtoshi R."/>
            <person name="Moran D.A.P."/>
            <person name="Shinohara A."/>
            <person name="Yoshida Y."/>
            <person name="Fujiwara M."/>
            <person name="Mori M."/>
            <person name="Tomita M."/>
            <person name="Arakawa K."/>
        </authorList>
    </citation>
    <scope>NUCLEOTIDE SEQUENCE [LARGE SCALE GENOMIC DNA]</scope>
</reference>
<organism evidence="1 2">
    <name type="scientific">Araneus ventricosus</name>
    <name type="common">Orbweaver spider</name>
    <name type="synonym">Epeira ventricosa</name>
    <dbReference type="NCBI Taxonomy" id="182803"/>
    <lineage>
        <taxon>Eukaryota</taxon>
        <taxon>Metazoa</taxon>
        <taxon>Ecdysozoa</taxon>
        <taxon>Arthropoda</taxon>
        <taxon>Chelicerata</taxon>
        <taxon>Arachnida</taxon>
        <taxon>Araneae</taxon>
        <taxon>Araneomorphae</taxon>
        <taxon>Entelegynae</taxon>
        <taxon>Araneoidea</taxon>
        <taxon>Araneidae</taxon>
        <taxon>Araneus</taxon>
    </lineage>
</organism>
<dbReference type="Proteomes" id="UP000499080">
    <property type="component" value="Unassembled WGS sequence"/>
</dbReference>
<protein>
    <submittedName>
        <fullName evidence="1">Uncharacterized protein</fullName>
    </submittedName>
</protein>
<keyword evidence="2" id="KW-1185">Reference proteome</keyword>